<dbReference type="PaxDb" id="55529-EKX47736"/>
<reference evidence="3" key="2">
    <citation type="submission" date="2012-11" db="EMBL/GenBank/DDBJ databases">
        <authorList>
            <person name="Kuo A."/>
            <person name="Curtis B.A."/>
            <person name="Tanifuji G."/>
            <person name="Burki F."/>
            <person name="Gruber A."/>
            <person name="Irimia M."/>
            <person name="Maruyama S."/>
            <person name="Arias M.C."/>
            <person name="Ball S.G."/>
            <person name="Gile G.H."/>
            <person name="Hirakawa Y."/>
            <person name="Hopkins J.F."/>
            <person name="Rensing S.A."/>
            <person name="Schmutz J."/>
            <person name="Symeonidi A."/>
            <person name="Elias M."/>
            <person name="Eveleigh R.J."/>
            <person name="Herman E.K."/>
            <person name="Klute M.J."/>
            <person name="Nakayama T."/>
            <person name="Obornik M."/>
            <person name="Reyes-Prieto A."/>
            <person name="Armbrust E.V."/>
            <person name="Aves S.J."/>
            <person name="Beiko R.G."/>
            <person name="Coutinho P."/>
            <person name="Dacks J.B."/>
            <person name="Durnford D.G."/>
            <person name="Fast N.M."/>
            <person name="Green B.R."/>
            <person name="Grisdale C."/>
            <person name="Hempe F."/>
            <person name="Henrissat B."/>
            <person name="Hoppner M.P."/>
            <person name="Ishida K.-I."/>
            <person name="Kim E."/>
            <person name="Koreny L."/>
            <person name="Kroth P.G."/>
            <person name="Liu Y."/>
            <person name="Malik S.-B."/>
            <person name="Maier U.G."/>
            <person name="McRose D."/>
            <person name="Mock T."/>
            <person name="Neilson J.A."/>
            <person name="Onodera N.T."/>
            <person name="Poole A.M."/>
            <person name="Pritham E.J."/>
            <person name="Richards T.A."/>
            <person name="Rocap G."/>
            <person name="Roy S.W."/>
            <person name="Sarai C."/>
            <person name="Schaack S."/>
            <person name="Shirato S."/>
            <person name="Slamovits C.H."/>
            <person name="Spencer D.F."/>
            <person name="Suzuki S."/>
            <person name="Worden A.Z."/>
            <person name="Zauner S."/>
            <person name="Barry K."/>
            <person name="Bell C."/>
            <person name="Bharti A.K."/>
            <person name="Crow J.A."/>
            <person name="Grimwood J."/>
            <person name="Kramer R."/>
            <person name="Lindquist E."/>
            <person name="Lucas S."/>
            <person name="Salamov A."/>
            <person name="McFadden G.I."/>
            <person name="Lane C.E."/>
            <person name="Keeling P.J."/>
            <person name="Gray M.W."/>
            <person name="Grigoriev I.V."/>
            <person name="Archibald J.M."/>
        </authorList>
    </citation>
    <scope>NUCLEOTIDE SEQUENCE</scope>
    <source>
        <strain evidence="3">CCMP2712</strain>
    </source>
</reference>
<dbReference type="KEGG" id="gtt:GUITHDRAFT_151951"/>
<accession>L1JGV5</accession>
<sequence length="91" mass="10372">MIHKIVLAPMRMLDDAPWTWKGAWNSDMPKFFQGMPSGVTDNIFDDLDTEPVDYSYTKVSVEKCRMRIVLIPNSLSFSLSTPLSTRMGGWV</sequence>
<protein>
    <submittedName>
        <fullName evidence="1 2">Uncharacterized protein</fullName>
    </submittedName>
</protein>
<proteinExistence type="predicted"/>
<dbReference type="EnsemblProtists" id="EKX47736">
    <property type="protein sequence ID" value="EKX47736"/>
    <property type="gene ID" value="GUITHDRAFT_151951"/>
</dbReference>
<organism evidence="1">
    <name type="scientific">Guillardia theta (strain CCMP2712)</name>
    <name type="common">Cryptophyte</name>
    <dbReference type="NCBI Taxonomy" id="905079"/>
    <lineage>
        <taxon>Eukaryota</taxon>
        <taxon>Cryptophyceae</taxon>
        <taxon>Pyrenomonadales</taxon>
        <taxon>Geminigeraceae</taxon>
        <taxon>Guillardia</taxon>
    </lineage>
</organism>
<evidence type="ECO:0000313" key="1">
    <source>
        <dbReference type="EMBL" id="EKX47736.1"/>
    </source>
</evidence>
<dbReference type="GeneID" id="17304448"/>
<dbReference type="AlphaFoldDB" id="L1JGV5"/>
<dbReference type="Proteomes" id="UP000011087">
    <property type="component" value="Unassembled WGS sequence"/>
</dbReference>
<dbReference type="HOGENOM" id="CLU_2433620_0_0_1"/>
<reference evidence="1 3" key="1">
    <citation type="journal article" date="2012" name="Nature">
        <title>Algal genomes reveal evolutionary mosaicism and the fate of nucleomorphs.</title>
        <authorList>
            <consortium name="DOE Joint Genome Institute"/>
            <person name="Curtis B.A."/>
            <person name="Tanifuji G."/>
            <person name="Burki F."/>
            <person name="Gruber A."/>
            <person name="Irimia M."/>
            <person name="Maruyama S."/>
            <person name="Arias M.C."/>
            <person name="Ball S.G."/>
            <person name="Gile G.H."/>
            <person name="Hirakawa Y."/>
            <person name="Hopkins J.F."/>
            <person name="Kuo A."/>
            <person name="Rensing S.A."/>
            <person name="Schmutz J."/>
            <person name="Symeonidi A."/>
            <person name="Elias M."/>
            <person name="Eveleigh R.J."/>
            <person name="Herman E.K."/>
            <person name="Klute M.J."/>
            <person name="Nakayama T."/>
            <person name="Obornik M."/>
            <person name="Reyes-Prieto A."/>
            <person name="Armbrust E.V."/>
            <person name="Aves S.J."/>
            <person name="Beiko R.G."/>
            <person name="Coutinho P."/>
            <person name="Dacks J.B."/>
            <person name="Durnford D.G."/>
            <person name="Fast N.M."/>
            <person name="Green B.R."/>
            <person name="Grisdale C.J."/>
            <person name="Hempel F."/>
            <person name="Henrissat B."/>
            <person name="Hoppner M.P."/>
            <person name="Ishida K."/>
            <person name="Kim E."/>
            <person name="Koreny L."/>
            <person name="Kroth P.G."/>
            <person name="Liu Y."/>
            <person name="Malik S.B."/>
            <person name="Maier U.G."/>
            <person name="McRose D."/>
            <person name="Mock T."/>
            <person name="Neilson J.A."/>
            <person name="Onodera N.T."/>
            <person name="Poole A.M."/>
            <person name="Pritham E.J."/>
            <person name="Richards T.A."/>
            <person name="Rocap G."/>
            <person name="Roy S.W."/>
            <person name="Sarai C."/>
            <person name="Schaack S."/>
            <person name="Shirato S."/>
            <person name="Slamovits C.H."/>
            <person name="Spencer D.F."/>
            <person name="Suzuki S."/>
            <person name="Worden A.Z."/>
            <person name="Zauner S."/>
            <person name="Barry K."/>
            <person name="Bell C."/>
            <person name="Bharti A.K."/>
            <person name="Crow J.A."/>
            <person name="Grimwood J."/>
            <person name="Kramer R."/>
            <person name="Lindquist E."/>
            <person name="Lucas S."/>
            <person name="Salamov A."/>
            <person name="McFadden G.I."/>
            <person name="Lane C.E."/>
            <person name="Keeling P.J."/>
            <person name="Gray M.W."/>
            <person name="Grigoriev I.V."/>
            <person name="Archibald J.M."/>
        </authorList>
    </citation>
    <scope>NUCLEOTIDE SEQUENCE</scope>
    <source>
        <strain evidence="1 3">CCMP2712</strain>
    </source>
</reference>
<gene>
    <name evidence="1" type="ORF">GUITHDRAFT_151951</name>
</gene>
<dbReference type="EMBL" id="JH992988">
    <property type="protein sequence ID" value="EKX47736.1"/>
    <property type="molecule type" value="Genomic_DNA"/>
</dbReference>
<evidence type="ECO:0000313" key="2">
    <source>
        <dbReference type="EnsemblProtists" id="EKX47736"/>
    </source>
</evidence>
<reference evidence="2" key="3">
    <citation type="submission" date="2015-06" db="UniProtKB">
        <authorList>
            <consortium name="EnsemblProtists"/>
        </authorList>
    </citation>
    <scope>IDENTIFICATION</scope>
</reference>
<feature type="non-terminal residue" evidence="1">
    <location>
        <position position="1"/>
    </location>
</feature>
<evidence type="ECO:0000313" key="3">
    <source>
        <dbReference type="Proteomes" id="UP000011087"/>
    </source>
</evidence>
<dbReference type="RefSeq" id="XP_005834716.1">
    <property type="nucleotide sequence ID" value="XM_005834659.1"/>
</dbReference>
<keyword evidence="3" id="KW-1185">Reference proteome</keyword>
<name>L1JGV5_GUITC</name>